<dbReference type="EMBL" id="MFMA01000021">
    <property type="protein sequence ID" value="OGG73949.1"/>
    <property type="molecule type" value="Genomic_DNA"/>
</dbReference>
<comment type="caution">
    <text evidence="1">The sequence shown here is derived from an EMBL/GenBank/DDBJ whole genome shotgun (WGS) entry which is preliminary data.</text>
</comment>
<accession>A0A1F6EJY0</accession>
<dbReference type="AlphaFoldDB" id="A0A1F6EJY0"/>
<name>A0A1F6EJY0_9BACT</name>
<protein>
    <submittedName>
        <fullName evidence="1">Uncharacterized protein</fullName>
    </submittedName>
</protein>
<evidence type="ECO:0000313" key="1">
    <source>
        <dbReference type="EMBL" id="OGG73949.1"/>
    </source>
</evidence>
<organism evidence="1 2">
    <name type="scientific">Candidatus Kaiserbacteria bacterium RIFCSPLOWO2_01_FULL_54_20</name>
    <dbReference type="NCBI Taxonomy" id="1798513"/>
    <lineage>
        <taxon>Bacteria</taxon>
        <taxon>Candidatus Kaiseribacteriota</taxon>
    </lineage>
</organism>
<dbReference type="Proteomes" id="UP000178427">
    <property type="component" value="Unassembled WGS sequence"/>
</dbReference>
<sequence length="194" mass="21905">MKFRKQISATTATAVIDRLVEVAVRAGQQWDWVKFVLSDGTDVVCSGYSAEAVYKPEHFASVIAYAMSSTIEVTREQGRYVLAFQGQRGSLLGHWGIVELLKTDGGEISDYETSVPGMEPWEDLLGWFRRIVGNPTEPLHPFDPVNGAGEAAKFNRRFHQAIGELVRKRKLNGEQLRVHRNIIVADIKREYKWA</sequence>
<evidence type="ECO:0000313" key="2">
    <source>
        <dbReference type="Proteomes" id="UP000178427"/>
    </source>
</evidence>
<proteinExistence type="predicted"/>
<gene>
    <name evidence="1" type="ORF">A3A40_00235</name>
</gene>
<reference evidence="1 2" key="1">
    <citation type="journal article" date="2016" name="Nat. Commun.">
        <title>Thousands of microbial genomes shed light on interconnected biogeochemical processes in an aquifer system.</title>
        <authorList>
            <person name="Anantharaman K."/>
            <person name="Brown C.T."/>
            <person name="Hug L.A."/>
            <person name="Sharon I."/>
            <person name="Castelle C.J."/>
            <person name="Probst A.J."/>
            <person name="Thomas B.C."/>
            <person name="Singh A."/>
            <person name="Wilkins M.J."/>
            <person name="Karaoz U."/>
            <person name="Brodie E.L."/>
            <person name="Williams K.H."/>
            <person name="Hubbard S.S."/>
            <person name="Banfield J.F."/>
        </authorList>
    </citation>
    <scope>NUCLEOTIDE SEQUENCE [LARGE SCALE GENOMIC DNA]</scope>
</reference>